<dbReference type="AlphaFoldDB" id="A0A178ES30"/>
<dbReference type="GO" id="GO:0042407">
    <property type="term" value="P:cristae formation"/>
    <property type="evidence" value="ECO:0007669"/>
    <property type="project" value="InterPro"/>
</dbReference>
<proteinExistence type="predicted"/>
<dbReference type="EMBL" id="LHPM01000019">
    <property type="protein sequence ID" value="OAL62203.1"/>
    <property type="molecule type" value="Genomic_DNA"/>
</dbReference>
<dbReference type="GO" id="GO:0044284">
    <property type="term" value="C:mitochondrial crista junction"/>
    <property type="evidence" value="ECO:0007669"/>
    <property type="project" value="TreeGrafter"/>
</dbReference>
<evidence type="ECO:0000313" key="4">
    <source>
        <dbReference type="Proteomes" id="UP000243015"/>
    </source>
</evidence>
<keyword evidence="1" id="KW-0999">Mitochondrion inner membrane</keyword>
<organism evidence="3 4">
    <name type="scientific">Trichophyton rubrum</name>
    <name type="common">Athlete's foot fungus</name>
    <name type="synonym">Epidermophyton rubrum</name>
    <dbReference type="NCBI Taxonomy" id="5551"/>
    <lineage>
        <taxon>Eukaryota</taxon>
        <taxon>Fungi</taxon>
        <taxon>Dikarya</taxon>
        <taxon>Ascomycota</taxon>
        <taxon>Pezizomycotina</taxon>
        <taxon>Eurotiomycetes</taxon>
        <taxon>Eurotiomycetidae</taxon>
        <taxon>Onygenales</taxon>
        <taxon>Arthrodermataceae</taxon>
        <taxon>Trichophyton</taxon>
    </lineage>
</organism>
<comment type="subcellular location">
    <subcellularLocation>
        <location evidence="1">Mitochondrion inner membrane</location>
    </subcellularLocation>
</comment>
<sequence length="261" mass="28619">MMLGSIFQRRLAATGAVVAMGVAISPIQTAYAEAPPHSSSPSKKPMYDVDEEESTNSSILRKIEKPATQPPMSQPDSPSPQAPTLIKTRSPTPTDQLAEQIRHARLFLYRHSLVAENSFNDTVARVLRAESQFTSTIASLAPPRESGERLLPGGIYVLVSAMAGSIVSRNRGILLRTASPIAVGTVAAWSLLPITMRNVSDLVWEYEKKFPALAENHLYLQYVAEHSVQQAIRVSGDARVWMESKIGQGRENLEKWISKGL</sequence>
<reference evidence="3 4" key="1">
    <citation type="submission" date="2016-05" db="EMBL/GenBank/DDBJ databases">
        <title>Genome sequencing of Trichophyton rubrum CMCC(F)T1i isolated from hair.</title>
        <authorList>
            <person name="Zhan P."/>
            <person name="Tao Y."/>
            <person name="Liu W."/>
        </authorList>
    </citation>
    <scope>NUCLEOTIDE SEQUENCE [LARGE SCALE GENOMIC DNA]</scope>
    <source>
        <strain evidence="4">CMCC(F)T1i</strain>
    </source>
</reference>
<feature type="compositionally biased region" description="Low complexity" evidence="2">
    <location>
        <begin position="35"/>
        <end position="44"/>
    </location>
</feature>
<keyword evidence="1" id="KW-0472">Membrane</keyword>
<dbReference type="Pfam" id="PF09769">
    <property type="entry name" value="ApoO"/>
    <property type="match status" value="1"/>
</dbReference>
<gene>
    <name evidence="3" type="ORF">A7C99_6780</name>
</gene>
<accession>A0A178ES30</accession>
<comment type="subunit">
    <text evidence="1">Component of the mitochondrial contact site and cristae organizing system (MICOS) complex.</text>
</comment>
<comment type="function">
    <text evidence="1">Component of the MICOS complex, a large protein complex of the mitochondrial inner membrane that plays crucial roles in the maintenance of crista junctions, inner membrane architecture, and formation of contact sites to the outer membrane.</text>
</comment>
<feature type="compositionally biased region" description="Pro residues" evidence="2">
    <location>
        <begin position="68"/>
        <end position="81"/>
    </location>
</feature>
<feature type="region of interest" description="Disordered" evidence="2">
    <location>
        <begin position="32"/>
        <end position="94"/>
    </location>
</feature>
<keyword evidence="1" id="KW-0496">Mitochondrion</keyword>
<evidence type="ECO:0000313" key="3">
    <source>
        <dbReference type="EMBL" id="OAL62203.1"/>
    </source>
</evidence>
<dbReference type="PANTHER" id="PTHR28268">
    <property type="entry name" value="MICOS SUBUNIT MIC26"/>
    <property type="match status" value="1"/>
</dbReference>
<evidence type="ECO:0000256" key="1">
    <source>
        <dbReference type="RuleBase" id="RU363021"/>
    </source>
</evidence>
<protein>
    <recommendedName>
        <fullName evidence="1">MICOS complex subunit</fullName>
    </recommendedName>
</protein>
<evidence type="ECO:0000256" key="2">
    <source>
        <dbReference type="SAM" id="MobiDB-lite"/>
    </source>
</evidence>
<dbReference type="VEuPathDB" id="FungiDB:TERG_03375"/>
<name>A0A178ES30_TRIRU</name>
<dbReference type="InterPro" id="IPR019166">
    <property type="entry name" value="MIC26/MIC27"/>
</dbReference>
<dbReference type="InterPro" id="IPR033181">
    <property type="entry name" value="Mic26_fungi"/>
</dbReference>
<dbReference type="GO" id="GO:0061617">
    <property type="term" value="C:MICOS complex"/>
    <property type="evidence" value="ECO:0007669"/>
    <property type="project" value="UniProtKB-UniRule"/>
</dbReference>
<comment type="caution">
    <text evidence="3">The sequence shown here is derived from an EMBL/GenBank/DDBJ whole genome shotgun (WGS) entry which is preliminary data.</text>
</comment>
<dbReference type="Proteomes" id="UP000243015">
    <property type="component" value="Unassembled WGS sequence"/>
</dbReference>
<dbReference type="PANTHER" id="PTHR28268:SF1">
    <property type="entry name" value="MICOS SUBUNIT MIC26"/>
    <property type="match status" value="1"/>
</dbReference>